<keyword evidence="2" id="KW-1185">Reference proteome</keyword>
<dbReference type="InParanoid" id="W4KK16"/>
<dbReference type="AlphaFoldDB" id="W4KK16"/>
<protein>
    <submittedName>
        <fullName evidence="1">Uncharacterized protein</fullName>
    </submittedName>
</protein>
<reference evidence="1 2" key="1">
    <citation type="journal article" date="2012" name="New Phytol.">
        <title>Insight into trade-off between wood decay and parasitism from the genome of a fungal forest pathogen.</title>
        <authorList>
            <person name="Olson A."/>
            <person name="Aerts A."/>
            <person name="Asiegbu F."/>
            <person name="Belbahri L."/>
            <person name="Bouzid O."/>
            <person name="Broberg A."/>
            <person name="Canback B."/>
            <person name="Coutinho P.M."/>
            <person name="Cullen D."/>
            <person name="Dalman K."/>
            <person name="Deflorio G."/>
            <person name="van Diepen L.T."/>
            <person name="Dunand C."/>
            <person name="Duplessis S."/>
            <person name="Durling M."/>
            <person name="Gonthier P."/>
            <person name="Grimwood J."/>
            <person name="Fossdal C.G."/>
            <person name="Hansson D."/>
            <person name="Henrissat B."/>
            <person name="Hietala A."/>
            <person name="Himmelstrand K."/>
            <person name="Hoffmeister D."/>
            <person name="Hogberg N."/>
            <person name="James T.Y."/>
            <person name="Karlsson M."/>
            <person name="Kohler A."/>
            <person name="Kues U."/>
            <person name="Lee Y.H."/>
            <person name="Lin Y.C."/>
            <person name="Lind M."/>
            <person name="Lindquist E."/>
            <person name="Lombard V."/>
            <person name="Lucas S."/>
            <person name="Lunden K."/>
            <person name="Morin E."/>
            <person name="Murat C."/>
            <person name="Park J."/>
            <person name="Raffaello T."/>
            <person name="Rouze P."/>
            <person name="Salamov A."/>
            <person name="Schmutz J."/>
            <person name="Solheim H."/>
            <person name="Stahlberg J."/>
            <person name="Velez H."/>
            <person name="de Vries R.P."/>
            <person name="Wiebenga A."/>
            <person name="Woodward S."/>
            <person name="Yakovlev I."/>
            <person name="Garbelotto M."/>
            <person name="Martin F."/>
            <person name="Grigoriev I.V."/>
            <person name="Stenlid J."/>
        </authorList>
    </citation>
    <scope>NUCLEOTIDE SEQUENCE [LARGE SCALE GENOMIC DNA]</scope>
    <source>
        <strain evidence="1 2">TC 32-1</strain>
    </source>
</reference>
<gene>
    <name evidence="1" type="ORF">HETIRDRAFT_407464</name>
</gene>
<evidence type="ECO:0000313" key="2">
    <source>
        <dbReference type="Proteomes" id="UP000030671"/>
    </source>
</evidence>
<evidence type="ECO:0000313" key="1">
    <source>
        <dbReference type="EMBL" id="ETW85381.1"/>
    </source>
</evidence>
<dbReference type="EMBL" id="KI925455">
    <property type="protein sequence ID" value="ETW85381.1"/>
    <property type="molecule type" value="Genomic_DNA"/>
</dbReference>
<organism evidence="1 2">
    <name type="scientific">Heterobasidion irregulare (strain TC 32-1)</name>
    <dbReference type="NCBI Taxonomy" id="747525"/>
    <lineage>
        <taxon>Eukaryota</taxon>
        <taxon>Fungi</taxon>
        <taxon>Dikarya</taxon>
        <taxon>Basidiomycota</taxon>
        <taxon>Agaricomycotina</taxon>
        <taxon>Agaricomycetes</taxon>
        <taxon>Russulales</taxon>
        <taxon>Bondarzewiaceae</taxon>
        <taxon>Heterobasidion</taxon>
        <taxon>Heterobasidion annosum species complex</taxon>
    </lineage>
</organism>
<sequence>MPLASSGTWQSLGRQAYHLFNQAPNISAHRTIHIPSALPRGATHSQSSHAQRLLQRTRNLVQGFVGHLTTPGTLGNHAAAGRAYHGAAHGTRGPTIQQGLSFTTRYTLAQPLGAPKLPRAPTVPRSVTQVGLGTARNFSSGRPIFQHLAENVSVTGRAFSQLDFDLRMNKERQAYLGKKVAREAKKENQKVRAEGIQFHPAATAADLDASTSPSTAEREIDHYFPATPLPRVTATLLIPLAPTPTSRLPLPANPASSSLHPLLPVSALSSIHQDHRLHSLRISTIFARLDVADVWASGAVCDVFGDTRGEASVLRITFAGWDANRVRGVIGESGQGWCVLEEEREDDPTASEIESEIEDVLSQITLSRSRASTANVAESRIFEDPEVSRSFVLPSLDFSSSIHTTEPISPLSVASTPGSEPPWIDGDMFSEFGSISDGSGSWIEPPSVSIARTSSDASSSWIGFSSAFHDRIEGPREVF</sequence>
<dbReference type="HOGENOM" id="CLU_027591_0_0_1"/>
<dbReference type="GeneID" id="20672601"/>
<dbReference type="KEGG" id="hir:HETIRDRAFT_407464"/>
<dbReference type="Proteomes" id="UP000030671">
    <property type="component" value="Unassembled WGS sequence"/>
</dbReference>
<dbReference type="eggNOG" id="ENOG502SI7D">
    <property type="taxonomic scope" value="Eukaryota"/>
</dbReference>
<name>W4KK16_HETIT</name>
<dbReference type="STRING" id="747525.W4KK16"/>
<accession>W4KK16</accession>
<dbReference type="RefSeq" id="XP_009542245.1">
    <property type="nucleotide sequence ID" value="XM_009543950.1"/>
</dbReference>
<dbReference type="OrthoDB" id="2585251at2759"/>
<proteinExistence type="predicted"/>